<accession>A0A0V1EPH7</accession>
<protein>
    <submittedName>
        <fullName evidence="1">Uncharacterized protein</fullName>
    </submittedName>
</protein>
<organism evidence="1 2">
    <name type="scientific">Trichinella pseudospiralis</name>
    <name type="common">Parasitic roundworm</name>
    <dbReference type="NCBI Taxonomy" id="6337"/>
    <lineage>
        <taxon>Eukaryota</taxon>
        <taxon>Metazoa</taxon>
        <taxon>Ecdysozoa</taxon>
        <taxon>Nematoda</taxon>
        <taxon>Enoplea</taxon>
        <taxon>Dorylaimia</taxon>
        <taxon>Trichinellida</taxon>
        <taxon>Trichinellidae</taxon>
        <taxon>Trichinella</taxon>
    </lineage>
</organism>
<feature type="non-terminal residue" evidence="1">
    <location>
        <position position="1"/>
    </location>
</feature>
<dbReference type="Proteomes" id="UP000054632">
    <property type="component" value="Unassembled WGS sequence"/>
</dbReference>
<comment type="caution">
    <text evidence="1">The sequence shown here is derived from an EMBL/GenBank/DDBJ whole genome shotgun (WGS) entry which is preliminary data.</text>
</comment>
<dbReference type="EMBL" id="JYDR01000016">
    <property type="protein sequence ID" value="KRY75648.1"/>
    <property type="molecule type" value="Genomic_DNA"/>
</dbReference>
<sequence>LVSPLMSFVDGLLVSPPAQSAGLFTNRCTNPTGISQRQTRLNLMGKVGLLLLVDVVVGVTAAERLLTLWGTVSLSTSVSVAVGRHRCPPTANTMLLLLISLIN</sequence>
<evidence type="ECO:0000313" key="2">
    <source>
        <dbReference type="Proteomes" id="UP000054632"/>
    </source>
</evidence>
<evidence type="ECO:0000313" key="1">
    <source>
        <dbReference type="EMBL" id="KRY75648.1"/>
    </source>
</evidence>
<gene>
    <name evidence="1" type="ORF">T4A_1514</name>
</gene>
<dbReference type="AlphaFoldDB" id="A0A0V1EPH7"/>
<reference evidence="1 2" key="1">
    <citation type="submission" date="2015-01" db="EMBL/GenBank/DDBJ databases">
        <title>Evolution of Trichinella species and genotypes.</title>
        <authorList>
            <person name="Korhonen P.K."/>
            <person name="Edoardo P."/>
            <person name="Giuseppe L.R."/>
            <person name="Gasser R.B."/>
        </authorList>
    </citation>
    <scope>NUCLEOTIDE SEQUENCE [LARGE SCALE GENOMIC DNA]</scope>
    <source>
        <strain evidence="1">ISS13</strain>
    </source>
</reference>
<proteinExistence type="predicted"/>
<name>A0A0V1EPH7_TRIPS</name>